<evidence type="ECO:0000256" key="2">
    <source>
        <dbReference type="ARBA" id="ARBA00022730"/>
    </source>
</evidence>
<comment type="similarity">
    <text evidence="1 8">Belongs to the bacterial ribosomal protein bS6 family.</text>
</comment>
<evidence type="ECO:0000256" key="3">
    <source>
        <dbReference type="ARBA" id="ARBA00022884"/>
    </source>
</evidence>
<evidence type="ECO:0000313" key="10">
    <source>
        <dbReference type="EMBL" id="APJ04282.1"/>
    </source>
</evidence>
<keyword evidence="2 8" id="KW-0699">rRNA-binding</keyword>
<feature type="region of interest" description="Disordered" evidence="9">
    <location>
        <begin position="115"/>
        <end position="139"/>
    </location>
</feature>
<evidence type="ECO:0000313" key="11">
    <source>
        <dbReference type="Proteomes" id="UP000184731"/>
    </source>
</evidence>
<evidence type="ECO:0000256" key="4">
    <source>
        <dbReference type="ARBA" id="ARBA00022980"/>
    </source>
</evidence>
<evidence type="ECO:0000256" key="8">
    <source>
        <dbReference type="HAMAP-Rule" id="MF_00360"/>
    </source>
</evidence>
<dbReference type="InterPro" id="IPR000529">
    <property type="entry name" value="Ribosomal_bS6"/>
</dbReference>
<keyword evidence="4 8" id="KW-0689">Ribosomal protein</keyword>
<evidence type="ECO:0000256" key="5">
    <source>
        <dbReference type="ARBA" id="ARBA00023274"/>
    </source>
</evidence>
<dbReference type="NCBIfam" id="TIGR00166">
    <property type="entry name" value="S6"/>
    <property type="match status" value="1"/>
</dbReference>
<dbReference type="GO" id="GO:1990904">
    <property type="term" value="C:ribonucleoprotein complex"/>
    <property type="evidence" value="ECO:0007669"/>
    <property type="project" value="UniProtKB-KW"/>
</dbReference>
<dbReference type="EMBL" id="CP017834">
    <property type="protein sequence ID" value="APJ04282.1"/>
    <property type="molecule type" value="Genomic_DNA"/>
</dbReference>
<keyword evidence="11" id="KW-1185">Reference proteome</keyword>
<dbReference type="PROSITE" id="PS01048">
    <property type="entry name" value="RIBOSOMAL_S6"/>
    <property type="match status" value="1"/>
</dbReference>
<name>A0A1L4D257_9BACT</name>
<evidence type="ECO:0000256" key="1">
    <source>
        <dbReference type="ARBA" id="ARBA00009512"/>
    </source>
</evidence>
<dbReference type="SUPFAM" id="SSF54995">
    <property type="entry name" value="Ribosomal protein S6"/>
    <property type="match status" value="1"/>
</dbReference>
<dbReference type="Gene3D" id="3.30.70.60">
    <property type="match status" value="1"/>
</dbReference>
<dbReference type="GO" id="GO:0003735">
    <property type="term" value="F:structural constituent of ribosome"/>
    <property type="evidence" value="ECO:0007669"/>
    <property type="project" value="InterPro"/>
</dbReference>
<dbReference type="Proteomes" id="UP000184731">
    <property type="component" value="Chromosome"/>
</dbReference>
<evidence type="ECO:0000256" key="6">
    <source>
        <dbReference type="ARBA" id="ARBA00035104"/>
    </source>
</evidence>
<dbReference type="InterPro" id="IPR020814">
    <property type="entry name" value="Ribosomal_S6_plastid/chlpt"/>
</dbReference>
<dbReference type="GO" id="GO:0005840">
    <property type="term" value="C:ribosome"/>
    <property type="evidence" value="ECO:0007669"/>
    <property type="project" value="UniProtKB-KW"/>
</dbReference>
<gene>
    <name evidence="8" type="primary">rpsF</name>
    <name evidence="10" type="ORF">AXG55_10340</name>
</gene>
<comment type="function">
    <text evidence="6 8">Binds together with bS18 to 16S ribosomal RNA.</text>
</comment>
<keyword evidence="5 8" id="KW-0687">Ribonucleoprotein</keyword>
<dbReference type="GO" id="GO:0070181">
    <property type="term" value="F:small ribosomal subunit rRNA binding"/>
    <property type="evidence" value="ECO:0007669"/>
    <property type="project" value="TreeGrafter"/>
</dbReference>
<dbReference type="RefSeq" id="WP_148698038.1">
    <property type="nucleotide sequence ID" value="NZ_CP017834.1"/>
</dbReference>
<dbReference type="InterPro" id="IPR020815">
    <property type="entry name" value="Ribosomal_bS6_CS"/>
</dbReference>
<dbReference type="InterPro" id="IPR014717">
    <property type="entry name" value="Transl_elong_EF1B/ribsomal_bS6"/>
</dbReference>
<dbReference type="OrthoDB" id="5294979at2"/>
<dbReference type="HAMAP" id="MF_00360">
    <property type="entry name" value="Ribosomal_bS6"/>
    <property type="match status" value="1"/>
</dbReference>
<evidence type="ECO:0000256" key="9">
    <source>
        <dbReference type="SAM" id="MobiDB-lite"/>
    </source>
</evidence>
<dbReference type="KEGG" id="saqi:AXG55_10340"/>
<dbReference type="CDD" id="cd00473">
    <property type="entry name" value="bS6"/>
    <property type="match status" value="1"/>
</dbReference>
<dbReference type="STRING" id="1915309.AXG55_10340"/>
<reference evidence="10 11" key="1">
    <citation type="submission" date="2016-10" db="EMBL/GenBank/DDBJ databases">
        <title>Silvanigrella aquatica sp. nov., isolated from a freshwater lake located in the Black Forest, Germany, description of Silvanigrellaceae fam. nov., Silvanigrellales ord. nov., reclassification of the order Bdellovibrionales in the class Oligoflexia, reclassification of the families Bacteriovoracaceae and Halobacteriovoraceae in the new order Bacteriovoracales ord. nov., and reclassification of the family Pseudobacteriovoracaceae in the order Oligoflexiales.</title>
        <authorList>
            <person name="Hahn M.W."/>
            <person name="Schmidt J."/>
            <person name="Koll U."/>
            <person name="Rohde M."/>
            <person name="Verbag S."/>
            <person name="Pitt A."/>
            <person name="Nakai R."/>
            <person name="Naganuma T."/>
            <person name="Lang E."/>
        </authorList>
    </citation>
    <scope>NUCLEOTIDE SEQUENCE [LARGE SCALE GENOMIC DNA]</scope>
    <source>
        <strain evidence="10 11">MWH-Nonnen-W8red</strain>
    </source>
</reference>
<dbReference type="PANTHER" id="PTHR21011:SF1">
    <property type="entry name" value="SMALL RIBOSOMAL SUBUNIT PROTEIN BS6M"/>
    <property type="match status" value="1"/>
</dbReference>
<organism evidence="10 11">
    <name type="scientific">Silvanigrella aquatica</name>
    <dbReference type="NCBI Taxonomy" id="1915309"/>
    <lineage>
        <taxon>Bacteria</taxon>
        <taxon>Pseudomonadati</taxon>
        <taxon>Bdellovibrionota</taxon>
        <taxon>Oligoflexia</taxon>
        <taxon>Silvanigrellales</taxon>
        <taxon>Silvanigrellaceae</taxon>
        <taxon>Silvanigrella</taxon>
    </lineage>
</organism>
<evidence type="ECO:0000256" key="7">
    <source>
        <dbReference type="ARBA" id="ARBA00035294"/>
    </source>
</evidence>
<dbReference type="GO" id="GO:0006412">
    <property type="term" value="P:translation"/>
    <property type="evidence" value="ECO:0007669"/>
    <property type="project" value="UniProtKB-UniRule"/>
</dbReference>
<dbReference type="PANTHER" id="PTHR21011">
    <property type="entry name" value="MITOCHONDRIAL 28S RIBOSOMAL PROTEIN S6"/>
    <property type="match status" value="1"/>
</dbReference>
<proteinExistence type="inferred from homology"/>
<sequence>MREYEAMIIAKADLPEAELSKMVSKWETIIGTDGGQVIKKESWGVRRLAYPINKQNRGNYFVYDVATNQVNVHELERVLKLEENVLRSMVIKLADQVNVEDRRLELQKQAEAAAQRAAEAAREKAESESLGARRGRDDE</sequence>
<protein>
    <recommendedName>
        <fullName evidence="7 8">Small ribosomal subunit protein bS6</fullName>
    </recommendedName>
</protein>
<dbReference type="GO" id="GO:0005737">
    <property type="term" value="C:cytoplasm"/>
    <property type="evidence" value="ECO:0007669"/>
    <property type="project" value="UniProtKB-ARBA"/>
</dbReference>
<dbReference type="AlphaFoldDB" id="A0A1L4D257"/>
<dbReference type="InterPro" id="IPR035980">
    <property type="entry name" value="Ribosomal_bS6_sf"/>
</dbReference>
<keyword evidence="3 8" id="KW-0694">RNA-binding</keyword>
<accession>A0A1L4D257</accession>
<dbReference type="Pfam" id="PF01250">
    <property type="entry name" value="Ribosomal_S6"/>
    <property type="match status" value="1"/>
</dbReference>